<accession>A0ABU6RX95</accession>
<keyword evidence="2" id="KW-1185">Reference proteome</keyword>
<proteinExistence type="predicted"/>
<evidence type="ECO:0000313" key="1">
    <source>
        <dbReference type="EMBL" id="MED6128461.1"/>
    </source>
</evidence>
<organism evidence="1 2">
    <name type="scientific">Stylosanthes scabra</name>
    <dbReference type="NCBI Taxonomy" id="79078"/>
    <lineage>
        <taxon>Eukaryota</taxon>
        <taxon>Viridiplantae</taxon>
        <taxon>Streptophyta</taxon>
        <taxon>Embryophyta</taxon>
        <taxon>Tracheophyta</taxon>
        <taxon>Spermatophyta</taxon>
        <taxon>Magnoliopsida</taxon>
        <taxon>eudicotyledons</taxon>
        <taxon>Gunneridae</taxon>
        <taxon>Pentapetalae</taxon>
        <taxon>rosids</taxon>
        <taxon>fabids</taxon>
        <taxon>Fabales</taxon>
        <taxon>Fabaceae</taxon>
        <taxon>Papilionoideae</taxon>
        <taxon>50 kb inversion clade</taxon>
        <taxon>dalbergioids sensu lato</taxon>
        <taxon>Dalbergieae</taxon>
        <taxon>Pterocarpus clade</taxon>
        <taxon>Stylosanthes</taxon>
    </lineage>
</organism>
<protein>
    <submittedName>
        <fullName evidence="1">Uncharacterized protein</fullName>
    </submittedName>
</protein>
<comment type="caution">
    <text evidence="1">The sequence shown here is derived from an EMBL/GenBank/DDBJ whole genome shotgun (WGS) entry which is preliminary data.</text>
</comment>
<sequence>MMLMHQASEFGLQAFLHDFLVPRTLFSHFCSDLSLLNPEILEQTNQGIEQNGKHGERLIFHNKKGGISGGFFVVSRRFLAADKQFGGGYPIAAYNGVAKQFCGVFDNRWHNGRQTQNKVAMHFAVS</sequence>
<name>A0ABU6RX95_9FABA</name>
<evidence type="ECO:0000313" key="2">
    <source>
        <dbReference type="Proteomes" id="UP001341840"/>
    </source>
</evidence>
<gene>
    <name evidence="1" type="ORF">PIB30_098173</name>
</gene>
<dbReference type="Proteomes" id="UP001341840">
    <property type="component" value="Unassembled WGS sequence"/>
</dbReference>
<reference evidence="1 2" key="1">
    <citation type="journal article" date="2023" name="Plants (Basel)">
        <title>Bridging the Gap: Combining Genomics and Transcriptomics Approaches to Understand Stylosanthes scabra, an Orphan Legume from the Brazilian Caatinga.</title>
        <authorList>
            <person name="Ferreira-Neto J.R.C."/>
            <person name="da Silva M.D."/>
            <person name="Binneck E."/>
            <person name="de Melo N.F."/>
            <person name="da Silva R.H."/>
            <person name="de Melo A.L.T.M."/>
            <person name="Pandolfi V."/>
            <person name="Bustamante F.O."/>
            <person name="Brasileiro-Vidal A.C."/>
            <person name="Benko-Iseppon A.M."/>
        </authorList>
    </citation>
    <scope>NUCLEOTIDE SEQUENCE [LARGE SCALE GENOMIC DNA]</scope>
    <source>
        <tissue evidence="1">Leaves</tissue>
    </source>
</reference>
<dbReference type="EMBL" id="JASCZI010032691">
    <property type="protein sequence ID" value="MED6128461.1"/>
    <property type="molecule type" value="Genomic_DNA"/>
</dbReference>